<protein>
    <recommendedName>
        <fullName evidence="2">diguanylate cyclase</fullName>
        <ecNumber evidence="2">2.7.7.65</ecNumber>
    </recommendedName>
</protein>
<dbReference type="AlphaFoldDB" id="A0A4V1C8L7"/>
<dbReference type="NCBIfam" id="TIGR00229">
    <property type="entry name" value="sensory_box"/>
    <property type="match status" value="1"/>
</dbReference>
<dbReference type="InterPro" id="IPR035965">
    <property type="entry name" value="PAS-like_dom_sf"/>
</dbReference>
<evidence type="ECO:0000259" key="7">
    <source>
        <dbReference type="PROSITE" id="PS50887"/>
    </source>
</evidence>
<feature type="domain" description="PAS" evidence="5">
    <location>
        <begin position="237"/>
        <end position="290"/>
    </location>
</feature>
<reference evidence="8 9" key="1">
    <citation type="submission" date="2018-08" db="EMBL/GenBank/DDBJ databases">
        <title>Horizontal acquisition of hydrogen conversion ability and other habitat adaptations in Hydrogenovibrio crunogenus strains.</title>
        <authorList>
            <person name="Gonnella G."/>
            <person name="Adam N."/>
            <person name="Perner M."/>
        </authorList>
    </citation>
    <scope>NUCLEOTIDE SEQUENCE [LARGE SCALE GENOMIC DNA]</scope>
    <source>
        <strain evidence="8 9">SP-41</strain>
    </source>
</reference>
<dbReference type="InterPro" id="IPR000700">
    <property type="entry name" value="PAS-assoc_C"/>
</dbReference>
<dbReference type="Gene3D" id="3.30.70.270">
    <property type="match status" value="1"/>
</dbReference>
<dbReference type="Pfam" id="PF13426">
    <property type="entry name" value="PAS_9"/>
    <property type="match status" value="1"/>
</dbReference>
<evidence type="ECO:0000256" key="2">
    <source>
        <dbReference type="ARBA" id="ARBA00012528"/>
    </source>
</evidence>
<feature type="transmembrane region" description="Helical" evidence="4">
    <location>
        <begin position="26"/>
        <end position="46"/>
    </location>
</feature>
<dbReference type="FunFam" id="3.30.70.270:FF:000001">
    <property type="entry name" value="Diguanylate cyclase domain protein"/>
    <property type="match status" value="1"/>
</dbReference>
<dbReference type="NCBIfam" id="TIGR00254">
    <property type="entry name" value="GGDEF"/>
    <property type="match status" value="1"/>
</dbReference>
<dbReference type="GO" id="GO:1902201">
    <property type="term" value="P:negative regulation of bacterial-type flagellum-dependent cell motility"/>
    <property type="evidence" value="ECO:0007669"/>
    <property type="project" value="TreeGrafter"/>
</dbReference>
<evidence type="ECO:0000256" key="1">
    <source>
        <dbReference type="ARBA" id="ARBA00001946"/>
    </source>
</evidence>
<keyword evidence="4" id="KW-0812">Transmembrane</keyword>
<dbReference type="SMART" id="SM00091">
    <property type="entry name" value="PAS"/>
    <property type="match status" value="1"/>
</dbReference>
<dbReference type="Proteomes" id="UP000296201">
    <property type="component" value="Chromosome"/>
</dbReference>
<dbReference type="InterPro" id="IPR000014">
    <property type="entry name" value="PAS"/>
</dbReference>
<dbReference type="CDD" id="cd01949">
    <property type="entry name" value="GGDEF"/>
    <property type="match status" value="1"/>
</dbReference>
<keyword evidence="8" id="KW-0808">Transferase</keyword>
<dbReference type="InterPro" id="IPR000160">
    <property type="entry name" value="GGDEF_dom"/>
</dbReference>
<feature type="transmembrane region" description="Helical" evidence="4">
    <location>
        <begin position="197"/>
        <end position="217"/>
    </location>
</feature>
<evidence type="ECO:0000256" key="3">
    <source>
        <dbReference type="ARBA" id="ARBA00034247"/>
    </source>
</evidence>
<evidence type="ECO:0000259" key="6">
    <source>
        <dbReference type="PROSITE" id="PS50113"/>
    </source>
</evidence>
<evidence type="ECO:0000259" key="5">
    <source>
        <dbReference type="PROSITE" id="PS50112"/>
    </source>
</evidence>
<accession>A0A4V1C8L7</accession>
<dbReference type="InterPro" id="IPR050469">
    <property type="entry name" value="Diguanylate_Cyclase"/>
</dbReference>
<dbReference type="Gene3D" id="3.30.450.20">
    <property type="entry name" value="PAS domain"/>
    <property type="match status" value="1"/>
</dbReference>
<keyword evidence="8" id="KW-0548">Nucleotidyltransferase</keyword>
<dbReference type="SUPFAM" id="SSF55073">
    <property type="entry name" value="Nucleotide cyclase"/>
    <property type="match status" value="1"/>
</dbReference>
<keyword evidence="4" id="KW-0472">Membrane</keyword>
<dbReference type="InterPro" id="IPR043128">
    <property type="entry name" value="Rev_trsase/Diguanyl_cyclase"/>
</dbReference>
<dbReference type="PANTHER" id="PTHR45138:SF9">
    <property type="entry name" value="DIGUANYLATE CYCLASE DGCM-RELATED"/>
    <property type="match status" value="1"/>
</dbReference>
<dbReference type="CDD" id="cd00130">
    <property type="entry name" value="PAS"/>
    <property type="match status" value="1"/>
</dbReference>
<dbReference type="SMART" id="SM00267">
    <property type="entry name" value="GGDEF"/>
    <property type="match status" value="1"/>
</dbReference>
<keyword evidence="4" id="KW-1133">Transmembrane helix</keyword>
<dbReference type="GO" id="GO:0043709">
    <property type="term" value="P:cell adhesion involved in single-species biofilm formation"/>
    <property type="evidence" value="ECO:0007669"/>
    <property type="project" value="TreeGrafter"/>
</dbReference>
<dbReference type="GO" id="GO:0052621">
    <property type="term" value="F:diguanylate cyclase activity"/>
    <property type="evidence" value="ECO:0007669"/>
    <property type="project" value="UniProtKB-EC"/>
</dbReference>
<dbReference type="PROSITE" id="PS50112">
    <property type="entry name" value="PAS"/>
    <property type="match status" value="1"/>
</dbReference>
<name>A0A4V1C8L7_9GAMM</name>
<dbReference type="InterPro" id="IPR029787">
    <property type="entry name" value="Nucleotide_cyclase"/>
</dbReference>
<dbReference type="RefSeq" id="WP_135795062.1">
    <property type="nucleotide sequence ID" value="NZ_CP032096.1"/>
</dbReference>
<comment type="catalytic activity">
    <reaction evidence="3">
        <text>2 GTP = 3',3'-c-di-GMP + 2 diphosphate</text>
        <dbReference type="Rhea" id="RHEA:24898"/>
        <dbReference type="ChEBI" id="CHEBI:33019"/>
        <dbReference type="ChEBI" id="CHEBI:37565"/>
        <dbReference type="ChEBI" id="CHEBI:58805"/>
        <dbReference type="EC" id="2.7.7.65"/>
    </reaction>
</comment>
<dbReference type="SUPFAM" id="SSF55785">
    <property type="entry name" value="PYP-like sensor domain (PAS domain)"/>
    <property type="match status" value="1"/>
</dbReference>
<proteinExistence type="predicted"/>
<comment type="cofactor">
    <cofactor evidence="1">
        <name>Mg(2+)</name>
        <dbReference type="ChEBI" id="CHEBI:18420"/>
    </cofactor>
</comment>
<organism evidence="8 9">
    <name type="scientific">Hydrogenovibrio crunogenus</name>
    <dbReference type="NCBI Taxonomy" id="39765"/>
    <lineage>
        <taxon>Bacteria</taxon>
        <taxon>Pseudomonadati</taxon>
        <taxon>Pseudomonadota</taxon>
        <taxon>Gammaproteobacteria</taxon>
        <taxon>Thiotrichales</taxon>
        <taxon>Piscirickettsiaceae</taxon>
        <taxon>Hydrogenovibrio</taxon>
    </lineage>
</organism>
<dbReference type="PANTHER" id="PTHR45138">
    <property type="entry name" value="REGULATORY COMPONENTS OF SENSORY TRANSDUCTION SYSTEM"/>
    <property type="match status" value="1"/>
</dbReference>
<keyword evidence="9" id="KW-1185">Reference proteome</keyword>
<dbReference type="Pfam" id="PF00990">
    <property type="entry name" value="GGDEF"/>
    <property type="match status" value="1"/>
</dbReference>
<evidence type="ECO:0000313" key="8">
    <source>
        <dbReference type="EMBL" id="QBZ82344.1"/>
    </source>
</evidence>
<dbReference type="OrthoDB" id="92309at2"/>
<feature type="domain" description="PAC" evidence="6">
    <location>
        <begin position="313"/>
        <end position="363"/>
    </location>
</feature>
<dbReference type="PROSITE" id="PS50887">
    <property type="entry name" value="GGDEF"/>
    <property type="match status" value="1"/>
</dbReference>
<dbReference type="EMBL" id="CP032096">
    <property type="protein sequence ID" value="QBZ82344.1"/>
    <property type="molecule type" value="Genomic_DNA"/>
</dbReference>
<feature type="domain" description="GGDEF" evidence="7">
    <location>
        <begin position="402"/>
        <end position="536"/>
    </location>
</feature>
<gene>
    <name evidence="8" type="primary">ydaM_2</name>
    <name evidence="8" type="ORF">GHNINEIG_00372</name>
</gene>
<evidence type="ECO:0000256" key="4">
    <source>
        <dbReference type="SAM" id="Phobius"/>
    </source>
</evidence>
<dbReference type="PROSITE" id="PS50113">
    <property type="entry name" value="PAC"/>
    <property type="match status" value="1"/>
</dbReference>
<sequence length="541" mass="62348">MKTAKKTFFTQHPFIELEKIISSNNLILFVLIVLIIAINSAGFLSVKWLQSEWTQQYTVYQTKQKLYFDLYRESGYGGFIHAFKNAVLRKKTIYLKSLSTHHQNVEETISKLKSLASTQAEQNKLQDVQNTFHHYWQKYPLLEKAIQENWSAEKLDNRVYVNDKAALEALNDLIALNQKNFNRSVARNNQLIQRVGVYETISLGVILFFSLILFFSMRKKAGLVNNVLKMQKEAVAYKELYEATLDSMVDACIITNEKGIIENFNQIALQRFGYTAEELMGKPIEILIPQGEHKRNHAHYMASSSMHKKVLFKGRELKAITKHGELLSSEITVTPLKQSEDLKYVGIIHDISDRMKLMEQLGSLLNQLRDEATKDYLTGLLNRKAFFEQAHQIWLSAKEQHQPISLLMIDIDHFKQINDSFGHDAGDRVLIEVARVFNQNCREEDLICRYGGEEFVILLENKDEEPALEFASRLKKIVEEISVKEQSEEIRFSISIGVATGDALELNSIESFISQADQALYQAKANGRNRVEIFHTEEKKR</sequence>
<dbReference type="EC" id="2.7.7.65" evidence="2"/>
<evidence type="ECO:0000313" key="9">
    <source>
        <dbReference type="Proteomes" id="UP000296201"/>
    </source>
</evidence>
<dbReference type="GO" id="GO:0005886">
    <property type="term" value="C:plasma membrane"/>
    <property type="evidence" value="ECO:0007669"/>
    <property type="project" value="TreeGrafter"/>
</dbReference>